<gene>
    <name evidence="2" type="ORF">HMPREF1316_1062</name>
</gene>
<feature type="transmembrane region" description="Helical" evidence="1">
    <location>
        <begin position="35"/>
        <end position="55"/>
    </location>
</feature>
<accession>U2TCB5</accession>
<dbReference type="STRING" id="1125712.HMPREF1316_1062"/>
<reference evidence="2 3" key="1">
    <citation type="submission" date="2013-08" db="EMBL/GenBank/DDBJ databases">
        <authorList>
            <person name="Durkin A.S."/>
            <person name="Haft D.R."/>
            <person name="McCorrison J."/>
            <person name="Torralba M."/>
            <person name="Gillis M."/>
            <person name="Haft D.H."/>
            <person name="Methe B."/>
            <person name="Sutton G."/>
            <person name="Nelson K.E."/>
        </authorList>
    </citation>
    <scope>NUCLEOTIDE SEQUENCE [LARGE SCALE GENOMIC DNA]</scope>
    <source>
        <strain evidence="2 3">F0195</strain>
    </source>
</reference>
<dbReference type="RefSeq" id="WP_021725018.1">
    <property type="nucleotide sequence ID" value="NZ_AWEZ01000006.1"/>
</dbReference>
<name>U2TCB5_9ACTN</name>
<sequence length="70" mass="7584">MSGIAAPLRLLRKRHPLSGGRELALAWSERHPLQLAVAAGVLTVALVLMIAWFLLFSGLNGPVQFVYAAF</sequence>
<evidence type="ECO:0000256" key="1">
    <source>
        <dbReference type="SAM" id="Phobius"/>
    </source>
</evidence>
<protein>
    <submittedName>
        <fullName evidence="2">Uncharacterized protein</fullName>
    </submittedName>
</protein>
<evidence type="ECO:0000313" key="3">
    <source>
        <dbReference type="Proteomes" id="UP000016638"/>
    </source>
</evidence>
<keyword evidence="1" id="KW-0812">Transmembrane</keyword>
<comment type="caution">
    <text evidence="2">The sequence shown here is derived from an EMBL/GenBank/DDBJ whole genome shotgun (WGS) entry which is preliminary data.</text>
</comment>
<dbReference type="AlphaFoldDB" id="U2TCB5"/>
<keyword evidence="1" id="KW-0472">Membrane</keyword>
<dbReference type="PATRIC" id="fig|1125712.3.peg.113"/>
<keyword evidence="1" id="KW-1133">Transmembrane helix</keyword>
<dbReference type="EMBL" id="AWEZ01000006">
    <property type="protein sequence ID" value="ERL10694.1"/>
    <property type="molecule type" value="Genomic_DNA"/>
</dbReference>
<keyword evidence="3" id="KW-1185">Reference proteome</keyword>
<dbReference type="Proteomes" id="UP000016638">
    <property type="component" value="Unassembled WGS sequence"/>
</dbReference>
<proteinExistence type="predicted"/>
<organism evidence="2 3">
    <name type="scientific">Olsenella profusa F0195</name>
    <dbReference type="NCBI Taxonomy" id="1125712"/>
    <lineage>
        <taxon>Bacteria</taxon>
        <taxon>Bacillati</taxon>
        <taxon>Actinomycetota</taxon>
        <taxon>Coriobacteriia</taxon>
        <taxon>Coriobacteriales</taxon>
        <taxon>Atopobiaceae</taxon>
        <taxon>Olsenella</taxon>
    </lineage>
</organism>
<evidence type="ECO:0000313" key="2">
    <source>
        <dbReference type="EMBL" id="ERL10694.1"/>
    </source>
</evidence>